<feature type="non-terminal residue" evidence="1">
    <location>
        <position position="1"/>
    </location>
</feature>
<gene>
    <name evidence="1" type="ORF">S01H1_22111</name>
</gene>
<comment type="caution">
    <text evidence="1">The sequence shown here is derived from an EMBL/GenBank/DDBJ whole genome shotgun (WGS) entry which is preliminary data.</text>
</comment>
<evidence type="ECO:0000313" key="1">
    <source>
        <dbReference type="EMBL" id="GAF99114.1"/>
    </source>
</evidence>
<protein>
    <submittedName>
        <fullName evidence="1">Uncharacterized protein</fullName>
    </submittedName>
</protein>
<accession>X0U0R3</accession>
<organism evidence="1">
    <name type="scientific">marine sediment metagenome</name>
    <dbReference type="NCBI Taxonomy" id="412755"/>
    <lineage>
        <taxon>unclassified sequences</taxon>
        <taxon>metagenomes</taxon>
        <taxon>ecological metagenomes</taxon>
    </lineage>
</organism>
<name>X0U0R3_9ZZZZ</name>
<reference evidence="1" key="1">
    <citation type="journal article" date="2014" name="Front. Microbiol.">
        <title>High frequency of phylogenetically diverse reductive dehalogenase-homologous genes in deep subseafloor sedimentary metagenomes.</title>
        <authorList>
            <person name="Kawai M."/>
            <person name="Futagami T."/>
            <person name="Toyoda A."/>
            <person name="Takaki Y."/>
            <person name="Nishi S."/>
            <person name="Hori S."/>
            <person name="Arai W."/>
            <person name="Tsubouchi T."/>
            <person name="Morono Y."/>
            <person name="Uchiyama I."/>
            <person name="Ito T."/>
            <person name="Fujiyama A."/>
            <person name="Inagaki F."/>
            <person name="Takami H."/>
        </authorList>
    </citation>
    <scope>NUCLEOTIDE SEQUENCE</scope>
    <source>
        <strain evidence="1">Expedition CK06-06</strain>
    </source>
</reference>
<proteinExistence type="predicted"/>
<dbReference type="AlphaFoldDB" id="X0U0R3"/>
<dbReference type="EMBL" id="BARS01012405">
    <property type="protein sequence ID" value="GAF99114.1"/>
    <property type="molecule type" value="Genomic_DNA"/>
</dbReference>
<sequence length="108" mass="11484">EDFNEDFNLNWTTGSGWLTSGAPGTDAETLQTSGGCGDTRITISDPWCLGSITAVIKIDKYQTGSGPAPIIHYKTAVNEVGLGAASWTLYNGVSFASLGYIQLRLTHI</sequence>